<reference evidence="1 2" key="1">
    <citation type="submission" date="2018-11" db="EMBL/GenBank/DDBJ databases">
        <authorList>
            <consortium name="Pathogen Informatics"/>
        </authorList>
    </citation>
    <scope>NUCLEOTIDE SEQUENCE [LARGE SCALE GENOMIC DNA]</scope>
    <source>
        <strain evidence="1 2">Zambia</strain>
    </source>
</reference>
<dbReference type="EMBL" id="UZAI01018975">
    <property type="protein sequence ID" value="VDP41757.1"/>
    <property type="molecule type" value="Genomic_DNA"/>
</dbReference>
<dbReference type="PANTHER" id="PTHR47331">
    <property type="entry name" value="PHD-TYPE DOMAIN-CONTAINING PROTEIN"/>
    <property type="match status" value="1"/>
</dbReference>
<dbReference type="STRING" id="48269.A0A183N180"/>
<accession>A0A183N180</accession>
<dbReference type="AlphaFoldDB" id="A0A183N180"/>
<evidence type="ECO:0000313" key="2">
    <source>
        <dbReference type="Proteomes" id="UP000277204"/>
    </source>
</evidence>
<gene>
    <name evidence="1" type="ORF">SMRZ_LOCUS22055</name>
</gene>
<name>A0A183N180_9TREM</name>
<sequence>MQLGDHEATDCPKLTKVNLRERRQEAKRCGLCYLCLRKGPIVMSCNSGFKCDVENCKVRHNSLLRIDGIDNHVVNLAKDWNSSKVCLGIIPVRLYGPQRCLETYALMDSGSDTSLVCKEFINQLGLKGTETSIKVTTVNGTTTCECLEKYDKPRLPNNLELVKRRLECLRKRFVKDNNFLEKYQVVKNKQLSKRYIIETSKEGFERDAVRWYVPHHPVINPKKPGKLRIVFDCAAVYQGCSPNDQLLRGTNTVNSSIGVLLRFRLAASHWGRVWEHVVRSVRRVLGSIVKGQSLTDECLETFMIEAERTINNRPLVPVTDDSNDLDTITPAKLLLLKENVAEFTNTLSSDRYSKRWKQANYLA</sequence>
<dbReference type="Proteomes" id="UP000277204">
    <property type="component" value="Unassembled WGS sequence"/>
</dbReference>
<evidence type="ECO:0000313" key="1">
    <source>
        <dbReference type="EMBL" id="VDP41757.1"/>
    </source>
</evidence>
<keyword evidence="2" id="KW-1185">Reference proteome</keyword>
<protein>
    <submittedName>
        <fullName evidence="1">Uncharacterized protein</fullName>
    </submittedName>
</protein>
<proteinExistence type="predicted"/>
<dbReference type="PANTHER" id="PTHR47331:SF1">
    <property type="entry name" value="GAG-LIKE PROTEIN"/>
    <property type="match status" value="1"/>
</dbReference>
<organism evidence="1 2">
    <name type="scientific">Schistosoma margrebowiei</name>
    <dbReference type="NCBI Taxonomy" id="48269"/>
    <lineage>
        <taxon>Eukaryota</taxon>
        <taxon>Metazoa</taxon>
        <taxon>Spiralia</taxon>
        <taxon>Lophotrochozoa</taxon>
        <taxon>Platyhelminthes</taxon>
        <taxon>Trematoda</taxon>
        <taxon>Digenea</taxon>
        <taxon>Strigeidida</taxon>
        <taxon>Schistosomatoidea</taxon>
        <taxon>Schistosomatidae</taxon>
        <taxon>Schistosoma</taxon>
    </lineage>
</organism>